<comment type="caution">
    <text evidence="1">The sequence shown here is derived from an EMBL/GenBank/DDBJ whole genome shotgun (WGS) entry which is preliminary data.</text>
</comment>
<dbReference type="Proteomes" id="UP000824890">
    <property type="component" value="Unassembled WGS sequence"/>
</dbReference>
<evidence type="ECO:0000313" key="2">
    <source>
        <dbReference type="Proteomes" id="UP000824890"/>
    </source>
</evidence>
<protein>
    <submittedName>
        <fullName evidence="1">Uncharacterized protein</fullName>
    </submittedName>
</protein>
<accession>A0ABQ7YXD8</accession>
<reference evidence="1 2" key="1">
    <citation type="submission" date="2021-05" db="EMBL/GenBank/DDBJ databases">
        <title>Genome Assembly of Synthetic Allotetraploid Brassica napus Reveals Homoeologous Exchanges between Subgenomes.</title>
        <authorList>
            <person name="Davis J.T."/>
        </authorList>
    </citation>
    <scope>NUCLEOTIDE SEQUENCE [LARGE SCALE GENOMIC DNA]</scope>
    <source>
        <strain evidence="2">cv. Da-Ae</strain>
        <tissue evidence="1">Seedling</tissue>
    </source>
</reference>
<proteinExistence type="predicted"/>
<evidence type="ECO:0000313" key="1">
    <source>
        <dbReference type="EMBL" id="KAH0872603.1"/>
    </source>
</evidence>
<sequence length="136" mass="14712">MNNNTSSVLADGTPDPPLCLIVPAEETMALPIAGDICSNSDTCLAVSFDRLGGGDNVLYVWFLHDEIGGYRGFGAGIHRFGRSGGGDDRWSSVSIDRRSVEEVEKTKLGDRRGNYGSKRSTIRSKVEMSKEIIDTA</sequence>
<dbReference type="EMBL" id="JAGKQM010000016">
    <property type="protein sequence ID" value="KAH0872603.1"/>
    <property type="molecule type" value="Genomic_DNA"/>
</dbReference>
<organism evidence="1 2">
    <name type="scientific">Brassica napus</name>
    <name type="common">Rape</name>
    <dbReference type="NCBI Taxonomy" id="3708"/>
    <lineage>
        <taxon>Eukaryota</taxon>
        <taxon>Viridiplantae</taxon>
        <taxon>Streptophyta</taxon>
        <taxon>Embryophyta</taxon>
        <taxon>Tracheophyta</taxon>
        <taxon>Spermatophyta</taxon>
        <taxon>Magnoliopsida</taxon>
        <taxon>eudicotyledons</taxon>
        <taxon>Gunneridae</taxon>
        <taxon>Pentapetalae</taxon>
        <taxon>rosids</taxon>
        <taxon>malvids</taxon>
        <taxon>Brassicales</taxon>
        <taxon>Brassicaceae</taxon>
        <taxon>Brassiceae</taxon>
        <taxon>Brassica</taxon>
    </lineage>
</organism>
<name>A0ABQ7YXD8_BRANA</name>
<gene>
    <name evidence="1" type="ORF">HID58_069965</name>
</gene>
<keyword evidence="2" id="KW-1185">Reference proteome</keyword>